<accession>A0A239GP85</accession>
<proteinExistence type="predicted"/>
<dbReference type="RefSeq" id="WP_089283889.1">
    <property type="nucleotide sequence ID" value="NZ_FZOJ01000017.1"/>
</dbReference>
<keyword evidence="3" id="KW-1185">Reference proteome</keyword>
<protein>
    <recommendedName>
        <fullName evidence="1">REase associating with pPIWI RE domain-containing protein</fullName>
    </recommendedName>
</protein>
<evidence type="ECO:0000313" key="2">
    <source>
        <dbReference type="EMBL" id="SNS69894.1"/>
    </source>
</evidence>
<feature type="domain" description="REase associating with pPIWI RE" evidence="1">
    <location>
        <begin position="244"/>
        <end position="364"/>
    </location>
</feature>
<gene>
    <name evidence="2" type="ORF">SAMN05446037_101770</name>
</gene>
<organism evidence="2 3">
    <name type="scientific">Anaerovirgula multivorans</name>
    <dbReference type="NCBI Taxonomy" id="312168"/>
    <lineage>
        <taxon>Bacteria</taxon>
        <taxon>Bacillati</taxon>
        <taxon>Bacillota</taxon>
        <taxon>Clostridia</taxon>
        <taxon>Peptostreptococcales</taxon>
        <taxon>Natronincolaceae</taxon>
        <taxon>Anaerovirgula</taxon>
    </lineage>
</organism>
<dbReference type="Proteomes" id="UP000198304">
    <property type="component" value="Unassembled WGS sequence"/>
</dbReference>
<dbReference type="InterPro" id="IPR040828">
    <property type="entry name" value="pPIWI_RE_REase"/>
</dbReference>
<sequence>MTGESYDLLISIIRTMIEWEQEYRRMPEDSKIVVNRLNSYLIHHTNIAPPKNIREFIDRIQTLPVYELGFEVDDNFKNYKIIDENGRVDSDIRHWYDNSIRNDDVDQNLVKEFLLECRGEFKKSGNRMIAEMYSEVRAFVNASNYCLTGDRIMNLVGKYSNVSDAIVKIRDWYEAVNLKSQDNYVCPVCGKLLDNDILKEFRCTDMCMYYRDKESLLPKSLAVNEEFKYRKLKRGIYTYTLLPGISEHRIYHQLCELYGDEKILLYPEIDKFDISVIFDSGTIYIDVKDFASPHDLVETLINNQAFIKMEGVGEDDYVYLVIPEHRRHLYKGGNYKNVVRKKLRQLTNKVRVIYEDELYKEVGDIINEL</sequence>
<name>A0A239GP85_9FIRM</name>
<dbReference type="Pfam" id="PF18154">
    <property type="entry name" value="pPIWI_RE_REase"/>
    <property type="match status" value="1"/>
</dbReference>
<evidence type="ECO:0000259" key="1">
    <source>
        <dbReference type="Pfam" id="PF18154"/>
    </source>
</evidence>
<evidence type="ECO:0000313" key="3">
    <source>
        <dbReference type="Proteomes" id="UP000198304"/>
    </source>
</evidence>
<dbReference type="AlphaFoldDB" id="A0A239GP85"/>
<dbReference type="EMBL" id="FZOJ01000017">
    <property type="protein sequence ID" value="SNS69894.1"/>
    <property type="molecule type" value="Genomic_DNA"/>
</dbReference>
<dbReference type="OrthoDB" id="580959at2"/>
<reference evidence="2 3" key="1">
    <citation type="submission" date="2017-06" db="EMBL/GenBank/DDBJ databases">
        <authorList>
            <person name="Kim H.J."/>
            <person name="Triplett B.A."/>
        </authorList>
    </citation>
    <scope>NUCLEOTIDE SEQUENCE [LARGE SCALE GENOMIC DNA]</scope>
    <source>
        <strain evidence="2 3">SCA</strain>
    </source>
</reference>